<accession>A0ABS2KXL6</accession>
<name>A0ABS2KXL6_9NOCA</name>
<dbReference type="Proteomes" id="UP000703038">
    <property type="component" value="Unassembled WGS sequence"/>
</dbReference>
<gene>
    <name evidence="3" type="ORF">JOE42_003403</name>
</gene>
<dbReference type="RefSeq" id="WP_204869425.1">
    <property type="nucleotide sequence ID" value="NZ_JAFBBK010000001.1"/>
</dbReference>
<dbReference type="SUPFAM" id="SSF143456">
    <property type="entry name" value="VC0467-like"/>
    <property type="match status" value="1"/>
</dbReference>
<comment type="similarity">
    <text evidence="1 2">Belongs to the UPF0301 (AlgH) family.</text>
</comment>
<organism evidence="3 4">
    <name type="scientific">Rhodococcoides corynebacterioides</name>
    <dbReference type="NCBI Taxonomy" id="53972"/>
    <lineage>
        <taxon>Bacteria</taxon>
        <taxon>Bacillati</taxon>
        <taxon>Actinomycetota</taxon>
        <taxon>Actinomycetes</taxon>
        <taxon>Mycobacteriales</taxon>
        <taxon>Nocardiaceae</taxon>
        <taxon>Rhodococcoides</taxon>
    </lineage>
</organism>
<dbReference type="InterPro" id="IPR003774">
    <property type="entry name" value="AlgH-like"/>
</dbReference>
<dbReference type="Gene3D" id="3.40.1740.10">
    <property type="entry name" value="VC0467-like"/>
    <property type="match status" value="1"/>
</dbReference>
<evidence type="ECO:0000256" key="1">
    <source>
        <dbReference type="ARBA" id="ARBA00009600"/>
    </source>
</evidence>
<comment type="caution">
    <text evidence="3">The sequence shown here is derived from an EMBL/GenBank/DDBJ whole genome shotgun (WGS) entry which is preliminary data.</text>
</comment>
<sequence>MAHAEEPEDRTASADQVVRPGSLLVSSTELVEPTFRRTVVYIIEHNDAGSLGVVINRPSETAVHTVLPQWSDLAASPKALYVGGPVKRDSALCLATLRSGVDVDDVRGIRRVDGRVVMVDLDSDPAAIAPLVEGMRIFAGYSGWTLGQLEGELERDDWMVVSALPSDVVGPPRVDLWAQVLRRQPLPLAMLATHPIDVDRN</sequence>
<dbReference type="PANTHER" id="PTHR30327">
    <property type="entry name" value="UNCHARACTERIZED PROTEIN YQGE"/>
    <property type="match status" value="1"/>
</dbReference>
<dbReference type="Pfam" id="PF02622">
    <property type="entry name" value="DUF179"/>
    <property type="match status" value="1"/>
</dbReference>
<dbReference type="PANTHER" id="PTHR30327:SF1">
    <property type="entry name" value="UPF0301 PROTEIN YQGE"/>
    <property type="match status" value="1"/>
</dbReference>
<protein>
    <recommendedName>
        <fullName evidence="2">UPF0301 protein JOE42_003403</fullName>
    </recommendedName>
</protein>
<keyword evidence="4" id="KW-1185">Reference proteome</keyword>
<proteinExistence type="inferred from homology"/>
<evidence type="ECO:0000256" key="2">
    <source>
        <dbReference type="HAMAP-Rule" id="MF_00758"/>
    </source>
</evidence>
<dbReference type="NCBIfam" id="NF001272">
    <property type="entry name" value="PRK00228.2-4"/>
    <property type="match status" value="1"/>
</dbReference>
<evidence type="ECO:0000313" key="3">
    <source>
        <dbReference type="EMBL" id="MBM7416670.1"/>
    </source>
</evidence>
<reference evidence="3 4" key="1">
    <citation type="submission" date="2021-01" db="EMBL/GenBank/DDBJ databases">
        <title>Genomics of switchgrass bacterial isolates.</title>
        <authorList>
            <person name="Shade A."/>
        </authorList>
    </citation>
    <scope>NUCLEOTIDE SEQUENCE [LARGE SCALE GENOMIC DNA]</scope>
    <source>
        <strain evidence="3 4">PvP111</strain>
    </source>
</reference>
<dbReference type="NCBIfam" id="NF001269">
    <property type="entry name" value="PRK00228.2-1"/>
    <property type="match status" value="1"/>
</dbReference>
<evidence type="ECO:0000313" key="4">
    <source>
        <dbReference type="Proteomes" id="UP000703038"/>
    </source>
</evidence>
<dbReference type="EMBL" id="JAFBBK010000001">
    <property type="protein sequence ID" value="MBM7416670.1"/>
    <property type="molecule type" value="Genomic_DNA"/>
</dbReference>
<dbReference type="HAMAP" id="MF_00758">
    <property type="entry name" value="UPF0301"/>
    <property type="match status" value="1"/>
</dbReference>